<protein>
    <recommendedName>
        <fullName evidence="2">Transcription factor TFIIIC triple barrel domain-containing protein</fullName>
    </recommendedName>
</protein>
<feature type="domain" description="Transcription factor TFIIIC triple barrel" evidence="2">
    <location>
        <begin position="17"/>
        <end position="142"/>
    </location>
</feature>
<dbReference type="InterPro" id="IPR019481">
    <property type="entry name" value="TFIIIC_triple_barrel"/>
</dbReference>
<dbReference type="Pfam" id="PF10419">
    <property type="entry name" value="TFIIIC_sub6"/>
    <property type="match status" value="1"/>
</dbReference>
<sequence length="217" mass="24475">MTEQREWEYEYEYHEGETEDIYFTLDLSTHVDKSTKAPSTFTRQSRNRTKRKRDKVQESAEASARADSTDTGPSQLQILGLHTTSPVVQCDNQCFECEWYTDFGAQVYISEPGIVEPVLQKGRCIDVVGVSRLRLVGKPVEVAMSGPKPKKAKKAMVEHQRVHLGIIAESSDDEEPEPPLGERAQEHASFMENLVAEQTSSAQTHSSFLSRLQTISR</sequence>
<dbReference type="Proteomes" id="UP000799421">
    <property type="component" value="Unassembled WGS sequence"/>
</dbReference>
<evidence type="ECO:0000313" key="4">
    <source>
        <dbReference type="Proteomes" id="UP000799421"/>
    </source>
</evidence>
<organism evidence="3 4">
    <name type="scientific">Piedraia hortae CBS 480.64</name>
    <dbReference type="NCBI Taxonomy" id="1314780"/>
    <lineage>
        <taxon>Eukaryota</taxon>
        <taxon>Fungi</taxon>
        <taxon>Dikarya</taxon>
        <taxon>Ascomycota</taxon>
        <taxon>Pezizomycotina</taxon>
        <taxon>Dothideomycetes</taxon>
        <taxon>Dothideomycetidae</taxon>
        <taxon>Capnodiales</taxon>
        <taxon>Piedraiaceae</taxon>
        <taxon>Piedraia</taxon>
    </lineage>
</organism>
<keyword evidence="4" id="KW-1185">Reference proteome</keyword>
<feature type="compositionally biased region" description="Basic residues" evidence="1">
    <location>
        <begin position="45"/>
        <end position="54"/>
    </location>
</feature>
<dbReference type="AlphaFoldDB" id="A0A6A7C6J5"/>
<feature type="region of interest" description="Disordered" evidence="1">
    <location>
        <begin position="167"/>
        <end position="186"/>
    </location>
</feature>
<reference evidence="3" key="1">
    <citation type="journal article" date="2020" name="Stud. Mycol.">
        <title>101 Dothideomycetes genomes: a test case for predicting lifestyles and emergence of pathogens.</title>
        <authorList>
            <person name="Haridas S."/>
            <person name="Albert R."/>
            <person name="Binder M."/>
            <person name="Bloem J."/>
            <person name="Labutti K."/>
            <person name="Salamov A."/>
            <person name="Andreopoulos B."/>
            <person name="Baker S."/>
            <person name="Barry K."/>
            <person name="Bills G."/>
            <person name="Bluhm B."/>
            <person name="Cannon C."/>
            <person name="Castanera R."/>
            <person name="Culley D."/>
            <person name="Daum C."/>
            <person name="Ezra D."/>
            <person name="Gonzalez J."/>
            <person name="Henrissat B."/>
            <person name="Kuo A."/>
            <person name="Liang C."/>
            <person name="Lipzen A."/>
            <person name="Lutzoni F."/>
            <person name="Magnuson J."/>
            <person name="Mondo S."/>
            <person name="Nolan M."/>
            <person name="Ohm R."/>
            <person name="Pangilinan J."/>
            <person name="Park H.-J."/>
            <person name="Ramirez L."/>
            <person name="Alfaro M."/>
            <person name="Sun H."/>
            <person name="Tritt A."/>
            <person name="Yoshinaga Y."/>
            <person name="Zwiers L.-H."/>
            <person name="Turgeon B."/>
            <person name="Goodwin S."/>
            <person name="Spatafora J."/>
            <person name="Crous P."/>
            <person name="Grigoriev I."/>
        </authorList>
    </citation>
    <scope>NUCLEOTIDE SEQUENCE</scope>
    <source>
        <strain evidence="3">CBS 480.64</strain>
    </source>
</reference>
<feature type="region of interest" description="Disordered" evidence="1">
    <location>
        <begin position="32"/>
        <end position="73"/>
    </location>
</feature>
<accession>A0A6A7C6J5</accession>
<proteinExistence type="predicted"/>
<gene>
    <name evidence="3" type="ORF">K470DRAFT_268607</name>
</gene>
<evidence type="ECO:0000259" key="2">
    <source>
        <dbReference type="Pfam" id="PF10419"/>
    </source>
</evidence>
<evidence type="ECO:0000313" key="3">
    <source>
        <dbReference type="EMBL" id="KAF2863060.1"/>
    </source>
</evidence>
<dbReference type="Gene3D" id="2.60.40.4370">
    <property type="match status" value="1"/>
</dbReference>
<name>A0A6A7C6J5_9PEZI</name>
<dbReference type="OrthoDB" id="1877767at2759"/>
<feature type="region of interest" description="Disordered" evidence="1">
    <location>
        <begin position="197"/>
        <end position="217"/>
    </location>
</feature>
<evidence type="ECO:0000256" key="1">
    <source>
        <dbReference type="SAM" id="MobiDB-lite"/>
    </source>
</evidence>
<dbReference type="EMBL" id="MU005963">
    <property type="protein sequence ID" value="KAF2863060.1"/>
    <property type="molecule type" value="Genomic_DNA"/>
</dbReference>